<evidence type="ECO:0000256" key="9">
    <source>
        <dbReference type="ARBA" id="ARBA00093467"/>
    </source>
</evidence>
<reference evidence="12" key="1">
    <citation type="submission" date="2020-12" db="EMBL/GenBank/DDBJ databases">
        <title>Sedimentitalea sp. nov., isolated from sand in Incheon.</title>
        <authorList>
            <person name="Kim W."/>
        </authorList>
    </citation>
    <scope>NUCLEOTIDE SEQUENCE</scope>
    <source>
        <strain evidence="12">CAU 1593</strain>
    </source>
</reference>
<evidence type="ECO:0000256" key="4">
    <source>
        <dbReference type="ARBA" id="ARBA00022806"/>
    </source>
</evidence>
<evidence type="ECO:0000313" key="13">
    <source>
        <dbReference type="Proteomes" id="UP000619079"/>
    </source>
</evidence>
<keyword evidence="3" id="KW-0378">Hydrolase</keyword>
<dbReference type="InterPro" id="IPR013701">
    <property type="entry name" value="Lhr-like_DEAD/DEAH_assoc"/>
</dbReference>
<keyword evidence="13" id="KW-1185">Reference proteome</keyword>
<evidence type="ECO:0000256" key="3">
    <source>
        <dbReference type="ARBA" id="ARBA00022801"/>
    </source>
</evidence>
<dbReference type="Pfam" id="PF00271">
    <property type="entry name" value="Helicase_C"/>
    <property type="match status" value="1"/>
</dbReference>
<dbReference type="RefSeq" id="WP_199023752.1">
    <property type="nucleotide sequence ID" value="NZ_JAELVR010000003.1"/>
</dbReference>
<dbReference type="NCBIfam" id="TIGR04121">
    <property type="entry name" value="DEXH_lig_assoc"/>
    <property type="match status" value="1"/>
</dbReference>
<dbReference type="InterPro" id="IPR052511">
    <property type="entry name" value="ATP-dep_Helicase"/>
</dbReference>
<keyword evidence="1" id="KW-0547">Nucleotide-binding</keyword>
<evidence type="ECO:0000256" key="8">
    <source>
        <dbReference type="ARBA" id="ARBA00023235"/>
    </source>
</evidence>
<keyword evidence="2" id="KW-0227">DNA damage</keyword>
<keyword evidence="6" id="KW-0238">DNA-binding</keyword>
<dbReference type="InterPro" id="IPR045628">
    <property type="entry name" value="Lhr_WH_dom"/>
</dbReference>
<keyword evidence="4" id="KW-0347">Helicase</keyword>
<name>A0A8J7LQL4_9RHOB</name>
<dbReference type="InterPro" id="IPR027417">
    <property type="entry name" value="P-loop_NTPase"/>
</dbReference>
<dbReference type="CDD" id="cd17922">
    <property type="entry name" value="DEXHc_LHR-like"/>
    <property type="match status" value="1"/>
</dbReference>
<comment type="caution">
    <text evidence="12">The sequence shown here is derived from an EMBL/GenBank/DDBJ whole genome shotgun (WGS) entry which is preliminary data.</text>
</comment>
<protein>
    <submittedName>
        <fullName evidence="12">Ligase-associated DNA damage response DEXH box helicase</fullName>
    </submittedName>
</protein>
<dbReference type="InterPro" id="IPR017170">
    <property type="entry name" value="Lhr-like"/>
</dbReference>
<dbReference type="InterPro" id="IPR011545">
    <property type="entry name" value="DEAD/DEAH_box_helicase_dom"/>
</dbReference>
<dbReference type="GO" id="GO:0005524">
    <property type="term" value="F:ATP binding"/>
    <property type="evidence" value="ECO:0007669"/>
    <property type="project" value="UniProtKB-KW"/>
</dbReference>
<organism evidence="12 13">
    <name type="scientific">Sedimentitalea arenosa</name>
    <dbReference type="NCBI Taxonomy" id="2798803"/>
    <lineage>
        <taxon>Bacteria</taxon>
        <taxon>Pseudomonadati</taxon>
        <taxon>Pseudomonadota</taxon>
        <taxon>Alphaproteobacteria</taxon>
        <taxon>Rhodobacterales</taxon>
        <taxon>Paracoccaceae</taxon>
        <taxon>Sedimentitalea</taxon>
    </lineage>
</organism>
<dbReference type="Pfam" id="PF00270">
    <property type="entry name" value="DEAD"/>
    <property type="match status" value="1"/>
</dbReference>
<proteinExistence type="inferred from homology"/>
<dbReference type="GO" id="GO:0004386">
    <property type="term" value="F:helicase activity"/>
    <property type="evidence" value="ECO:0007669"/>
    <property type="project" value="UniProtKB-KW"/>
</dbReference>
<feature type="domain" description="Helicase ATP-binding" evidence="10">
    <location>
        <begin position="25"/>
        <end position="203"/>
    </location>
</feature>
<dbReference type="PROSITE" id="PS51192">
    <property type="entry name" value="HELICASE_ATP_BIND_1"/>
    <property type="match status" value="1"/>
</dbReference>
<dbReference type="InterPro" id="IPR026362">
    <property type="entry name" value="DEXH_lig_assoc"/>
</dbReference>
<dbReference type="GO" id="GO:0003677">
    <property type="term" value="F:DNA binding"/>
    <property type="evidence" value="ECO:0007669"/>
    <property type="project" value="UniProtKB-KW"/>
</dbReference>
<dbReference type="CDD" id="cd18796">
    <property type="entry name" value="SF2_C_LHR"/>
    <property type="match status" value="1"/>
</dbReference>
<dbReference type="SMART" id="SM00490">
    <property type="entry name" value="HELICc"/>
    <property type="match status" value="1"/>
</dbReference>
<dbReference type="Gene3D" id="3.40.50.300">
    <property type="entry name" value="P-loop containing nucleotide triphosphate hydrolases"/>
    <property type="match status" value="2"/>
</dbReference>
<dbReference type="GO" id="GO:0016874">
    <property type="term" value="F:ligase activity"/>
    <property type="evidence" value="ECO:0007669"/>
    <property type="project" value="UniProtKB-KW"/>
</dbReference>
<sequence length="811" mass="89472">MELPDAINRWFTDRGWSIHPHQRAMLARAKDPATLLIAPTGGGKTMAGFLPTLVDLAQTPRAGLHTLYVSPLKALAADIRRNLETPVAEIGLPIRIEDRTGDTSATRKKRQRADPPHILLTTPESLALLVSYEDAPRMFERLQRVIVDEIHALADSKRGDQLMLALARLQTLCPGLRRVGLSATVDDPTAIARLLARHPDPCEILMADPGPAPDIRMLETGAPPPWAGGGAAHAIPAVLDQVRAHRTTLIFHNTRAQAEIFFHNLWLANTEGLPIGIHHGSLDRQQRVRVEAAMVRGELRAIVCTGSLDLGIDWGDVDLVIQIGAPKNVKRLVQRIGRANHRYNAPSKALLVPANRFEVVECLAALQAVMAHDLDGEPRGPGPLDVLCQHILIAACAGPFHADDLFAEVTTAGAYRDLDRTEFDRCLDFAATGGYALRAYDRWQRLVQRSDGLWQLRDPRSAQRIRMNIGTIEDTDTLKVRLQRNRGGKPLGEVEEAFAASLTPGDTFLIGGQVVRYEGLREMTVEVTRRADRKPKIATFMGTKFATSTQLSARILDLFAQEDWPQLPSHTADWLALQRRVSRLPERGRLLIESFPHDGREHVCVYGFAGRNAQQTLGLLLTKRMEDLGLAPLGFVATDYATLIWGLEPLLDAAPLMEPTRLREGLDSWLAGNAVMKRTFRASATIAGLIERNTPSARKSGRQATFSSDILYDTLMKYDPDHLMLDITRREALRGLVDFSRIEEMLQRVGDRVDLLRLPRITPLAAPLLLEVGKVPVVGVAEERLMAEETARLMAASGLDTMPGTQATAGS</sequence>
<evidence type="ECO:0000256" key="2">
    <source>
        <dbReference type="ARBA" id="ARBA00022763"/>
    </source>
</evidence>
<dbReference type="InterPro" id="IPR001650">
    <property type="entry name" value="Helicase_C-like"/>
</dbReference>
<dbReference type="GO" id="GO:0016887">
    <property type="term" value="F:ATP hydrolysis activity"/>
    <property type="evidence" value="ECO:0007669"/>
    <property type="project" value="TreeGrafter"/>
</dbReference>
<evidence type="ECO:0000313" key="12">
    <source>
        <dbReference type="EMBL" id="MBJ6370963.1"/>
    </source>
</evidence>
<keyword evidence="5" id="KW-0067">ATP-binding</keyword>
<dbReference type="GO" id="GO:0006281">
    <property type="term" value="P:DNA repair"/>
    <property type="evidence" value="ECO:0007669"/>
    <property type="project" value="UniProtKB-KW"/>
</dbReference>
<comment type="similarity">
    <text evidence="9">Belongs to the Lhr helicase family. Lhr-Core subfamily.</text>
</comment>
<keyword evidence="7" id="KW-0234">DNA repair</keyword>
<evidence type="ECO:0000256" key="5">
    <source>
        <dbReference type="ARBA" id="ARBA00022840"/>
    </source>
</evidence>
<keyword evidence="8" id="KW-0413">Isomerase</keyword>
<accession>A0A8J7LQL4</accession>
<dbReference type="AlphaFoldDB" id="A0A8J7LQL4"/>
<dbReference type="InterPro" id="IPR014001">
    <property type="entry name" value="Helicase_ATP-bd"/>
</dbReference>
<dbReference type="Proteomes" id="UP000619079">
    <property type="component" value="Unassembled WGS sequence"/>
</dbReference>
<evidence type="ECO:0000259" key="10">
    <source>
        <dbReference type="PROSITE" id="PS51192"/>
    </source>
</evidence>
<evidence type="ECO:0000256" key="6">
    <source>
        <dbReference type="ARBA" id="ARBA00023125"/>
    </source>
</evidence>
<gene>
    <name evidence="12" type="ORF">JF290_05455</name>
</gene>
<evidence type="ECO:0000256" key="7">
    <source>
        <dbReference type="ARBA" id="ARBA00023204"/>
    </source>
</evidence>
<dbReference type="PROSITE" id="PS51194">
    <property type="entry name" value="HELICASE_CTER"/>
    <property type="match status" value="1"/>
</dbReference>
<evidence type="ECO:0000259" key="11">
    <source>
        <dbReference type="PROSITE" id="PS51194"/>
    </source>
</evidence>
<feature type="domain" description="Helicase C-terminal" evidence="11">
    <location>
        <begin position="234"/>
        <end position="382"/>
    </location>
</feature>
<dbReference type="Pfam" id="PF19306">
    <property type="entry name" value="WHD_Lhr"/>
    <property type="match status" value="1"/>
</dbReference>
<dbReference type="PANTHER" id="PTHR47962:SF3">
    <property type="entry name" value="LARGE ATP-DEPENDENT HELICASE-RELATED PROTEIN"/>
    <property type="match status" value="1"/>
</dbReference>
<dbReference type="PANTHER" id="PTHR47962">
    <property type="entry name" value="ATP-DEPENDENT HELICASE LHR-RELATED-RELATED"/>
    <property type="match status" value="1"/>
</dbReference>
<dbReference type="PIRSF" id="PIRSF037307">
    <property type="entry name" value="Lhr-like_helic_prd"/>
    <property type="match status" value="1"/>
</dbReference>
<dbReference type="Pfam" id="PF08494">
    <property type="entry name" value="DEAD_assoc"/>
    <property type="match status" value="1"/>
</dbReference>
<dbReference type="EMBL" id="JAELVR010000003">
    <property type="protein sequence ID" value="MBJ6370963.1"/>
    <property type="molecule type" value="Genomic_DNA"/>
</dbReference>
<dbReference type="SUPFAM" id="SSF52540">
    <property type="entry name" value="P-loop containing nucleoside triphosphate hydrolases"/>
    <property type="match status" value="1"/>
</dbReference>
<evidence type="ECO:0000256" key="1">
    <source>
        <dbReference type="ARBA" id="ARBA00022741"/>
    </source>
</evidence>
<dbReference type="SMART" id="SM00487">
    <property type="entry name" value="DEXDc"/>
    <property type="match status" value="1"/>
</dbReference>
<keyword evidence="12" id="KW-0436">Ligase</keyword>